<dbReference type="EC" id="5.3.1.17" evidence="1"/>
<gene>
    <name evidence="1" type="primary">kduI</name>
    <name evidence="1" type="ORF">E5358_10465</name>
</gene>
<comment type="caution">
    <text evidence="1">The sequence shown here is derived from an EMBL/GenBank/DDBJ whole genome shotgun (WGS) entry which is preliminary data.</text>
</comment>
<keyword evidence="1" id="KW-0413">Isomerase</keyword>
<protein>
    <submittedName>
        <fullName evidence="1">5-dehydro-4-deoxy-D-glucuronate isomerase</fullName>
        <ecNumber evidence="1">5.3.1.17</ecNumber>
    </submittedName>
</protein>
<evidence type="ECO:0000313" key="1">
    <source>
        <dbReference type="EMBL" id="TGX81399.1"/>
    </source>
</evidence>
<reference evidence="1" key="1">
    <citation type="submission" date="2019-04" db="EMBL/GenBank/DDBJ databases">
        <title>Microbes associate with the intestines of laboratory mice.</title>
        <authorList>
            <person name="Navarre W."/>
            <person name="Wong E."/>
            <person name="Huang K."/>
            <person name="Tropini C."/>
            <person name="Ng K."/>
            <person name="Yu B."/>
        </authorList>
    </citation>
    <scope>NUCLEOTIDE SEQUENCE</scope>
    <source>
        <strain evidence="1">NM73_A23</strain>
    </source>
</reference>
<evidence type="ECO:0000313" key="2">
    <source>
        <dbReference type="Proteomes" id="UP000308886"/>
    </source>
</evidence>
<keyword evidence="2" id="KW-1185">Reference proteome</keyword>
<dbReference type="EMBL" id="SRZC01000017">
    <property type="protein sequence ID" value="TGX81399.1"/>
    <property type="molecule type" value="Genomic_DNA"/>
</dbReference>
<name>A0AC61QNW8_9BACT</name>
<sequence length="324" mass="36569">MKKTLLTAALAIMALGASAQQNVYFQTACHPEDVKHYDTKTLRERFVMEKVMAADEINLTYSQYDRFIFGGAMPVNKELKLENFPALGLSVDKTIKEPYFLYNRELGIINCGQGTGSVLVDGKEYVLGPKEALYVGRGHIGKDKDINKSVVFRSKDPKNPAKFYINSATAHRHYKTQWVTLDGRKGSLKAAVWGPVGTKEEANARTIYKLIVRDALEEGPCQLQMGLTQLEPGAVWNTMPPHTHGRRIEAYYYFNLPEGQTIDHVMGQPQESRNVWLHNEQAIMSPEWSIHAAAGTYYYTFIWGMAGENLEYNDKDVVPVIDIL</sequence>
<dbReference type="Proteomes" id="UP000308886">
    <property type="component" value="Unassembled WGS sequence"/>
</dbReference>
<accession>A0AC61QNW8</accession>
<proteinExistence type="predicted"/>
<organism evidence="1 2">
    <name type="scientific">Palleniella muris</name>
    <dbReference type="NCBI Taxonomy" id="3038145"/>
    <lineage>
        <taxon>Bacteria</taxon>
        <taxon>Pseudomonadati</taxon>
        <taxon>Bacteroidota</taxon>
        <taxon>Bacteroidia</taxon>
        <taxon>Bacteroidales</taxon>
        <taxon>Prevotellaceae</taxon>
        <taxon>Palleniella</taxon>
    </lineage>
</organism>